<feature type="region of interest" description="Disordered" evidence="1">
    <location>
        <begin position="33"/>
        <end position="56"/>
    </location>
</feature>
<evidence type="ECO:0000313" key="2">
    <source>
        <dbReference type="EMBL" id="CAG6523345.1"/>
    </source>
</evidence>
<protein>
    <submittedName>
        <fullName evidence="2">(northern house mosquito) hypothetical protein</fullName>
    </submittedName>
</protein>
<organism evidence="2">
    <name type="scientific">Culex pipiens</name>
    <name type="common">House mosquito</name>
    <dbReference type="NCBI Taxonomy" id="7175"/>
    <lineage>
        <taxon>Eukaryota</taxon>
        <taxon>Metazoa</taxon>
        <taxon>Ecdysozoa</taxon>
        <taxon>Arthropoda</taxon>
        <taxon>Hexapoda</taxon>
        <taxon>Insecta</taxon>
        <taxon>Pterygota</taxon>
        <taxon>Neoptera</taxon>
        <taxon>Endopterygota</taxon>
        <taxon>Diptera</taxon>
        <taxon>Nematocera</taxon>
        <taxon>Culicoidea</taxon>
        <taxon>Culicidae</taxon>
        <taxon>Culicinae</taxon>
        <taxon>Culicini</taxon>
        <taxon>Culex</taxon>
        <taxon>Culex</taxon>
    </lineage>
</organism>
<evidence type="ECO:0000256" key="1">
    <source>
        <dbReference type="SAM" id="MobiDB-lite"/>
    </source>
</evidence>
<reference evidence="2" key="1">
    <citation type="submission" date="2021-05" db="EMBL/GenBank/DDBJ databases">
        <authorList>
            <person name="Alioto T."/>
            <person name="Alioto T."/>
            <person name="Gomez Garrido J."/>
        </authorList>
    </citation>
    <scope>NUCLEOTIDE SEQUENCE</scope>
</reference>
<dbReference type="EMBL" id="HBUE01187316">
    <property type="protein sequence ID" value="CAG6523345.1"/>
    <property type="molecule type" value="Transcribed_RNA"/>
</dbReference>
<dbReference type="EMBL" id="HBUE01293090">
    <property type="protein sequence ID" value="CAG6575002.1"/>
    <property type="molecule type" value="Transcribed_RNA"/>
</dbReference>
<name>A0A8D8EA93_CULPI</name>
<accession>A0A8D8EA93</accession>
<sequence length="111" mass="13142">MEIKRCKKGEDFYPSKIDSEESERSFTIMKPRWSSHLPTGRNKRRSYEKSQSQSDQAVWNTSLLPKQGWWKTPVWRRAICSWPQDFPCKRVEDVGTARIVVLLRNPSYPKP</sequence>
<proteinExistence type="predicted"/>
<dbReference type="AlphaFoldDB" id="A0A8D8EA93"/>